<dbReference type="RefSeq" id="WP_105958758.1">
    <property type="nucleotide sequence ID" value="NZ_PVNS01000005.1"/>
</dbReference>
<sequence>MQHTIQHRPFILDQLRALLRRLPVHHPKYEEVLQFYKRFDAGFAGEQSIGYHLNFLRDQAFIYQGLSLELKEKNIKFQVDLILVTPYFLYIGEVKNYSGALQFDLERSQLIRTIENRSEVFACPVAQVDRHARLIKLWLQQHKIPSLPIIPHVIVSNRRAQIAAPPHHPGIYHSDGLLKQFDRLIQTYPKRVLSKNQLARLDKQIQLSHVDTGTNLLQRFDLHVNDILGPPRCSSCRSSRFIPGYQTWSCQDCRITTRNAHVSCLYDISLLINEPLKRKAFNHLLEHLSKQSILRLLRQYAVYDGKGYVLSPEKFPASAGNTKV</sequence>
<proteinExistence type="predicted"/>
<feature type="domain" description="NERD" evidence="1">
    <location>
        <begin position="41"/>
        <end position="158"/>
    </location>
</feature>
<keyword evidence="3" id="KW-1185">Reference proteome</keyword>
<accession>A0A2P6MIE6</accession>
<dbReference type="Pfam" id="PF08378">
    <property type="entry name" value="NERD"/>
    <property type="match status" value="1"/>
</dbReference>
<dbReference type="EMBL" id="PVNS01000005">
    <property type="protein sequence ID" value="PRO66075.1"/>
    <property type="molecule type" value="Genomic_DNA"/>
</dbReference>
<protein>
    <recommendedName>
        <fullName evidence="1">NERD domain-containing protein</fullName>
    </recommendedName>
</protein>
<dbReference type="InterPro" id="IPR011528">
    <property type="entry name" value="NERD"/>
</dbReference>
<dbReference type="OrthoDB" id="569879at2"/>
<comment type="caution">
    <text evidence="2">The sequence shown here is derived from an EMBL/GenBank/DDBJ whole genome shotgun (WGS) entry which is preliminary data.</text>
</comment>
<dbReference type="PROSITE" id="PS50965">
    <property type="entry name" value="NERD"/>
    <property type="match status" value="1"/>
</dbReference>
<organism evidence="2 3">
    <name type="scientific">Alkalicoccus urumqiensis</name>
    <name type="common">Bacillus urumqiensis</name>
    <dbReference type="NCBI Taxonomy" id="1548213"/>
    <lineage>
        <taxon>Bacteria</taxon>
        <taxon>Bacillati</taxon>
        <taxon>Bacillota</taxon>
        <taxon>Bacilli</taxon>
        <taxon>Bacillales</taxon>
        <taxon>Bacillaceae</taxon>
        <taxon>Alkalicoccus</taxon>
    </lineage>
</organism>
<evidence type="ECO:0000313" key="2">
    <source>
        <dbReference type="EMBL" id="PRO66075.1"/>
    </source>
</evidence>
<reference evidence="2 3" key="1">
    <citation type="submission" date="2018-03" db="EMBL/GenBank/DDBJ databases">
        <title>Bacillus urumqiensis sp. nov., a moderately haloalkaliphilic bacterium isolated from a salt lake.</title>
        <authorList>
            <person name="Zhao B."/>
            <person name="Liao Z."/>
        </authorList>
    </citation>
    <scope>NUCLEOTIDE SEQUENCE [LARGE SCALE GENOMIC DNA]</scope>
    <source>
        <strain evidence="2 3">BZ-SZ-XJ18</strain>
    </source>
</reference>
<name>A0A2P6MIE6_ALKUR</name>
<dbReference type="Proteomes" id="UP000243650">
    <property type="component" value="Unassembled WGS sequence"/>
</dbReference>
<dbReference type="AlphaFoldDB" id="A0A2P6MIE6"/>
<evidence type="ECO:0000313" key="3">
    <source>
        <dbReference type="Proteomes" id="UP000243650"/>
    </source>
</evidence>
<evidence type="ECO:0000259" key="1">
    <source>
        <dbReference type="PROSITE" id="PS50965"/>
    </source>
</evidence>
<gene>
    <name evidence="2" type="ORF">C6I21_07185</name>
</gene>